<dbReference type="AlphaFoldDB" id="Q0AWU5"/>
<dbReference type="EMBL" id="CP000448">
    <property type="protein sequence ID" value="ABI68809.1"/>
    <property type="molecule type" value="Genomic_DNA"/>
</dbReference>
<sequence length="77" mass="8395">MEKVIAVENNLTPIKEYLEARGCLVVDIGSGWNIPVDAVVISGLDKNLMGMQDIVTVAPVIEARGKTPEEVWDSISR</sequence>
<gene>
    <name evidence="1" type="ordered locus">Swol_1506</name>
</gene>
<protein>
    <recommendedName>
        <fullName evidence="3">YkuS family protein</fullName>
    </recommendedName>
</protein>
<keyword evidence="2" id="KW-1185">Reference proteome</keyword>
<dbReference type="RefSeq" id="WP_011640908.1">
    <property type="nucleotide sequence ID" value="NC_008346.1"/>
</dbReference>
<accession>Q0AWU5</accession>
<dbReference type="KEGG" id="swo:Swol_1506"/>
<reference evidence="2" key="1">
    <citation type="journal article" date="2010" name="Environ. Microbiol.">
        <title>The genome of Syntrophomonas wolfei: new insights into syntrophic metabolism and biohydrogen production.</title>
        <authorList>
            <person name="Sieber J.R."/>
            <person name="Sims D.R."/>
            <person name="Han C."/>
            <person name="Kim E."/>
            <person name="Lykidis A."/>
            <person name="Lapidus A.L."/>
            <person name="McDonnald E."/>
            <person name="Rohlin L."/>
            <person name="Culley D.E."/>
            <person name="Gunsalus R."/>
            <person name="McInerney M.J."/>
        </authorList>
    </citation>
    <scope>NUCLEOTIDE SEQUENCE [LARGE SCALE GENOMIC DNA]</scope>
    <source>
        <strain evidence="2">DSM 2245B / Goettingen</strain>
    </source>
</reference>
<dbReference type="Proteomes" id="UP000001968">
    <property type="component" value="Chromosome"/>
</dbReference>
<proteinExistence type="predicted"/>
<evidence type="ECO:0008006" key="3">
    <source>
        <dbReference type="Google" id="ProtNLM"/>
    </source>
</evidence>
<dbReference type="eggNOG" id="ENOG50309CK">
    <property type="taxonomic scope" value="Bacteria"/>
</dbReference>
<name>Q0AWU5_SYNWW</name>
<dbReference type="HOGENOM" id="CLU_187365_0_0_9"/>
<dbReference type="OrthoDB" id="1708042at2"/>
<dbReference type="Pfam" id="PF03698">
    <property type="entry name" value="UPF0180"/>
    <property type="match status" value="1"/>
</dbReference>
<organism evidence="1 2">
    <name type="scientific">Syntrophomonas wolfei subsp. wolfei (strain DSM 2245B / Goettingen)</name>
    <dbReference type="NCBI Taxonomy" id="335541"/>
    <lineage>
        <taxon>Bacteria</taxon>
        <taxon>Bacillati</taxon>
        <taxon>Bacillota</taxon>
        <taxon>Clostridia</taxon>
        <taxon>Eubacteriales</taxon>
        <taxon>Syntrophomonadaceae</taxon>
        <taxon>Syntrophomonas</taxon>
    </lineage>
</organism>
<evidence type="ECO:0000313" key="1">
    <source>
        <dbReference type="EMBL" id="ABI68809.1"/>
    </source>
</evidence>
<dbReference type="STRING" id="335541.Swol_1506"/>
<evidence type="ECO:0000313" key="2">
    <source>
        <dbReference type="Proteomes" id="UP000001968"/>
    </source>
</evidence>
<dbReference type="InterPro" id="IPR005370">
    <property type="entry name" value="UPF0180"/>
</dbReference>